<evidence type="ECO:0000313" key="7">
    <source>
        <dbReference type="EMBL" id="GLY73410.1"/>
    </source>
</evidence>
<sequence>MTEPLSDRVLIERSLGEPECFAALFDRHSAEIFRYLARRVGPDVAEDATAETFLTAFRKRDRFSGERDDARPWLYGIATRTIGEHRRAEARRRRALGRLDTTTAAEPFEELAAGRVSAQRLGGRLAGMLGRLSAGERDLLLLIAWADLTYEEAAEALDVPVGTVRSRLHRARRKARKALGGADPLTIGERSPA</sequence>
<dbReference type="CDD" id="cd06171">
    <property type="entry name" value="Sigma70_r4"/>
    <property type="match status" value="1"/>
</dbReference>
<organism evidence="7 8">
    <name type="scientific">Actinoallomurus iriomotensis</name>
    <dbReference type="NCBI Taxonomy" id="478107"/>
    <lineage>
        <taxon>Bacteria</taxon>
        <taxon>Bacillati</taxon>
        <taxon>Actinomycetota</taxon>
        <taxon>Actinomycetes</taxon>
        <taxon>Streptosporangiales</taxon>
        <taxon>Thermomonosporaceae</taxon>
        <taxon>Actinoallomurus</taxon>
    </lineage>
</organism>
<dbReference type="InterPro" id="IPR036388">
    <property type="entry name" value="WH-like_DNA-bd_sf"/>
</dbReference>
<dbReference type="InterPro" id="IPR039425">
    <property type="entry name" value="RNA_pol_sigma-70-like"/>
</dbReference>
<evidence type="ECO:0000259" key="5">
    <source>
        <dbReference type="Pfam" id="PF04542"/>
    </source>
</evidence>
<dbReference type="Pfam" id="PF08281">
    <property type="entry name" value="Sigma70_r4_2"/>
    <property type="match status" value="1"/>
</dbReference>
<dbReference type="GO" id="GO:0016987">
    <property type="term" value="F:sigma factor activity"/>
    <property type="evidence" value="ECO:0007669"/>
    <property type="project" value="UniProtKB-KW"/>
</dbReference>
<dbReference type="InterPro" id="IPR013249">
    <property type="entry name" value="RNA_pol_sigma70_r4_t2"/>
</dbReference>
<accession>A0A9W6REY6</accession>
<evidence type="ECO:0000256" key="1">
    <source>
        <dbReference type="ARBA" id="ARBA00010641"/>
    </source>
</evidence>
<evidence type="ECO:0000259" key="6">
    <source>
        <dbReference type="Pfam" id="PF08281"/>
    </source>
</evidence>
<dbReference type="PANTHER" id="PTHR43133">
    <property type="entry name" value="RNA POLYMERASE ECF-TYPE SIGMA FACTO"/>
    <property type="match status" value="1"/>
</dbReference>
<dbReference type="PANTHER" id="PTHR43133:SF25">
    <property type="entry name" value="RNA POLYMERASE SIGMA FACTOR RFAY-RELATED"/>
    <property type="match status" value="1"/>
</dbReference>
<dbReference type="RefSeq" id="WP_285618719.1">
    <property type="nucleotide sequence ID" value="NZ_BSTJ01000001.1"/>
</dbReference>
<dbReference type="InterPro" id="IPR014284">
    <property type="entry name" value="RNA_pol_sigma-70_dom"/>
</dbReference>
<dbReference type="SUPFAM" id="SSF88946">
    <property type="entry name" value="Sigma2 domain of RNA polymerase sigma factors"/>
    <property type="match status" value="1"/>
</dbReference>
<dbReference type="GO" id="GO:0000428">
    <property type="term" value="C:DNA-directed RNA polymerase complex"/>
    <property type="evidence" value="ECO:0007669"/>
    <property type="project" value="UniProtKB-KW"/>
</dbReference>
<dbReference type="Gene3D" id="1.10.1740.10">
    <property type="match status" value="1"/>
</dbReference>
<gene>
    <name evidence="7" type="primary">rpoE</name>
    <name evidence="7" type="ORF">Airi01_016770</name>
</gene>
<dbReference type="EMBL" id="BSTJ01000001">
    <property type="protein sequence ID" value="GLY73410.1"/>
    <property type="molecule type" value="Genomic_DNA"/>
</dbReference>
<evidence type="ECO:0000313" key="8">
    <source>
        <dbReference type="Proteomes" id="UP001165135"/>
    </source>
</evidence>
<dbReference type="InterPro" id="IPR013325">
    <property type="entry name" value="RNA_pol_sigma_r2"/>
</dbReference>
<dbReference type="AlphaFoldDB" id="A0A9W6REY6"/>
<protein>
    <submittedName>
        <fullName evidence="7">DNA-directed RNA polymerase sigma-70 factor</fullName>
    </submittedName>
</protein>
<evidence type="ECO:0000256" key="4">
    <source>
        <dbReference type="ARBA" id="ARBA00023163"/>
    </source>
</evidence>
<dbReference type="NCBIfam" id="TIGR02937">
    <property type="entry name" value="sigma70-ECF"/>
    <property type="match status" value="1"/>
</dbReference>
<dbReference type="Proteomes" id="UP001165135">
    <property type="component" value="Unassembled WGS sequence"/>
</dbReference>
<keyword evidence="7" id="KW-0240">DNA-directed RNA polymerase</keyword>
<dbReference type="SUPFAM" id="SSF88659">
    <property type="entry name" value="Sigma3 and sigma4 domains of RNA polymerase sigma factors"/>
    <property type="match status" value="1"/>
</dbReference>
<feature type="domain" description="RNA polymerase sigma factor 70 region 4 type 2" evidence="6">
    <location>
        <begin position="125"/>
        <end position="174"/>
    </location>
</feature>
<dbReference type="GO" id="GO:0003677">
    <property type="term" value="F:DNA binding"/>
    <property type="evidence" value="ECO:0007669"/>
    <property type="project" value="InterPro"/>
</dbReference>
<dbReference type="Pfam" id="PF04542">
    <property type="entry name" value="Sigma70_r2"/>
    <property type="match status" value="1"/>
</dbReference>
<keyword evidence="2" id="KW-0805">Transcription regulation</keyword>
<name>A0A9W6REY6_9ACTN</name>
<keyword evidence="4" id="KW-0804">Transcription</keyword>
<evidence type="ECO:0000256" key="3">
    <source>
        <dbReference type="ARBA" id="ARBA00023082"/>
    </source>
</evidence>
<keyword evidence="3" id="KW-0731">Sigma factor</keyword>
<proteinExistence type="inferred from homology"/>
<reference evidence="7" key="1">
    <citation type="submission" date="2023-03" db="EMBL/GenBank/DDBJ databases">
        <title>Actinoallomurus iriomotensis NBRC 103681.</title>
        <authorList>
            <person name="Ichikawa N."/>
            <person name="Sato H."/>
            <person name="Tonouchi N."/>
        </authorList>
    </citation>
    <scope>NUCLEOTIDE SEQUENCE</scope>
    <source>
        <strain evidence="7">NBRC 103681</strain>
    </source>
</reference>
<comment type="similarity">
    <text evidence="1">Belongs to the sigma-70 factor family. ECF subfamily.</text>
</comment>
<dbReference type="Gene3D" id="1.10.10.10">
    <property type="entry name" value="Winged helix-like DNA-binding domain superfamily/Winged helix DNA-binding domain"/>
    <property type="match status" value="1"/>
</dbReference>
<dbReference type="GO" id="GO:0006352">
    <property type="term" value="P:DNA-templated transcription initiation"/>
    <property type="evidence" value="ECO:0007669"/>
    <property type="project" value="InterPro"/>
</dbReference>
<dbReference type="InterPro" id="IPR013324">
    <property type="entry name" value="RNA_pol_sigma_r3/r4-like"/>
</dbReference>
<comment type="caution">
    <text evidence="7">The sequence shown here is derived from an EMBL/GenBank/DDBJ whole genome shotgun (WGS) entry which is preliminary data.</text>
</comment>
<evidence type="ECO:0000256" key="2">
    <source>
        <dbReference type="ARBA" id="ARBA00023015"/>
    </source>
</evidence>
<feature type="domain" description="RNA polymerase sigma-70 region 2" evidence="5">
    <location>
        <begin position="24"/>
        <end position="92"/>
    </location>
</feature>
<dbReference type="InterPro" id="IPR007627">
    <property type="entry name" value="RNA_pol_sigma70_r2"/>
</dbReference>